<dbReference type="InterPro" id="IPR021994">
    <property type="entry name" value="DUF3592"/>
</dbReference>
<feature type="transmembrane region" description="Helical" evidence="1">
    <location>
        <begin position="16"/>
        <end position="38"/>
    </location>
</feature>
<evidence type="ECO:0000313" key="3">
    <source>
        <dbReference type="EMBL" id="BCD99758.1"/>
    </source>
</evidence>
<feature type="transmembrane region" description="Helical" evidence="1">
    <location>
        <begin position="44"/>
        <end position="65"/>
    </location>
</feature>
<keyword evidence="1" id="KW-0472">Membrane</keyword>
<proteinExistence type="predicted"/>
<evidence type="ECO:0000256" key="1">
    <source>
        <dbReference type="SAM" id="Phobius"/>
    </source>
</evidence>
<organism evidence="3 4">
    <name type="scientific">Marinagarivorans cellulosilyticus</name>
    <dbReference type="NCBI Taxonomy" id="2721545"/>
    <lineage>
        <taxon>Bacteria</taxon>
        <taxon>Pseudomonadati</taxon>
        <taxon>Pseudomonadota</taxon>
        <taxon>Gammaproteobacteria</taxon>
        <taxon>Cellvibrionales</taxon>
        <taxon>Cellvibrionaceae</taxon>
        <taxon>Marinagarivorans</taxon>
    </lineage>
</organism>
<dbReference type="EMBL" id="AP023086">
    <property type="protein sequence ID" value="BCD99758.1"/>
    <property type="molecule type" value="Genomic_DNA"/>
</dbReference>
<name>A0AAN1WLI0_9GAMM</name>
<dbReference type="Pfam" id="PF12158">
    <property type="entry name" value="DUF3592"/>
    <property type="match status" value="1"/>
</dbReference>
<dbReference type="AlphaFoldDB" id="A0AAN1WLI0"/>
<dbReference type="Proteomes" id="UP001320119">
    <property type="component" value="Chromosome"/>
</dbReference>
<gene>
    <name evidence="3" type="ORF">MARGE09_P3960</name>
</gene>
<keyword evidence="1" id="KW-0812">Transmembrane</keyword>
<sequence length="269" mass="31042">MITPVEKKLVQEKNKFYLLLAIYISLMPIGIIIILSVMYYGLHIYMIVLGLLLCSAFIVGTWDLCAQRKKLAFERDPENVKSPNLFDVEDMESMFDHSHYPDFPVTGYISAIVFFAVGLGLFFHPGLAMMGFEGQIKAKSWPTVEGVVVHSRVLEHPIPSTNRPYKAELLFRYEVDGKSYNLDEPYRGQSLSWRDNMSAYKERSRYKTGAPVTIHYEPGNPYNATIEVKLSMWSIVQFWILAFCIYLGFTFLAGSTQQTWRFIQSRKDR</sequence>
<feature type="transmembrane region" description="Helical" evidence="1">
    <location>
        <begin position="230"/>
        <end position="253"/>
    </location>
</feature>
<protein>
    <recommendedName>
        <fullName evidence="2">DUF3592 domain-containing protein</fullName>
    </recommendedName>
</protein>
<feature type="transmembrane region" description="Helical" evidence="1">
    <location>
        <begin position="103"/>
        <end position="123"/>
    </location>
</feature>
<keyword evidence="1" id="KW-1133">Transmembrane helix</keyword>
<keyword evidence="4" id="KW-1185">Reference proteome</keyword>
<evidence type="ECO:0000259" key="2">
    <source>
        <dbReference type="Pfam" id="PF12158"/>
    </source>
</evidence>
<evidence type="ECO:0000313" key="4">
    <source>
        <dbReference type="Proteomes" id="UP001320119"/>
    </source>
</evidence>
<dbReference type="KEGG" id="marq:MARGE09_P3960"/>
<feature type="domain" description="DUF3592" evidence="2">
    <location>
        <begin position="144"/>
        <end position="228"/>
    </location>
</feature>
<accession>A0AAN1WLI0</accession>
<reference evidence="3 4" key="1">
    <citation type="journal article" date="2022" name="IScience">
        <title>An ultrasensitive nanofiber-based assay for enzymatic hydrolysis and deep-sea microbial degradation of cellulose.</title>
        <authorList>
            <person name="Tsudome M."/>
            <person name="Tachioka M."/>
            <person name="Miyazaki M."/>
            <person name="Uchimura K."/>
            <person name="Tsuda M."/>
            <person name="Takaki Y."/>
            <person name="Deguchi S."/>
        </authorList>
    </citation>
    <scope>NUCLEOTIDE SEQUENCE [LARGE SCALE GENOMIC DNA]</scope>
    <source>
        <strain evidence="3 4">GE09</strain>
    </source>
</reference>